<keyword evidence="12 19" id="KW-0133">Cell shape</keyword>
<dbReference type="PROSITE" id="PS51387">
    <property type="entry name" value="FAD_PCMH"/>
    <property type="match status" value="1"/>
</dbReference>
<evidence type="ECO:0000256" key="19">
    <source>
        <dbReference type="HAMAP-Rule" id="MF_00037"/>
    </source>
</evidence>
<evidence type="ECO:0000259" key="20">
    <source>
        <dbReference type="PROSITE" id="PS51387"/>
    </source>
</evidence>
<comment type="caution">
    <text evidence="21">The sequence shown here is derived from an EMBL/GenBank/DDBJ whole genome shotgun (WGS) entry which is preliminary data.</text>
</comment>
<organism evidence="21 22">
    <name type="scientific">Thermithiobacillus plumbiphilus</name>
    <dbReference type="NCBI Taxonomy" id="1729899"/>
    <lineage>
        <taxon>Bacteria</taxon>
        <taxon>Pseudomonadati</taxon>
        <taxon>Pseudomonadota</taxon>
        <taxon>Acidithiobacillia</taxon>
        <taxon>Acidithiobacillales</taxon>
        <taxon>Thermithiobacillaceae</taxon>
        <taxon>Thermithiobacillus</taxon>
    </lineage>
</organism>
<protein>
    <recommendedName>
        <fullName evidence="6 19">UDP-N-acetylenolpyruvoylglucosamine reductase</fullName>
        <ecNumber evidence="5 19">1.3.1.98</ecNumber>
    </recommendedName>
    <alternativeName>
        <fullName evidence="17 19">UDP-N-acetylmuramate dehydrogenase</fullName>
    </alternativeName>
</protein>
<keyword evidence="10 19" id="KW-0274">FAD</keyword>
<keyword evidence="11 19" id="KW-0521">NADP</keyword>
<evidence type="ECO:0000256" key="14">
    <source>
        <dbReference type="ARBA" id="ARBA00023002"/>
    </source>
</evidence>
<dbReference type="InterPro" id="IPR036318">
    <property type="entry name" value="FAD-bd_PCMH-like_sf"/>
</dbReference>
<evidence type="ECO:0000256" key="18">
    <source>
        <dbReference type="ARBA" id="ARBA00048914"/>
    </source>
</evidence>
<dbReference type="InterPro" id="IPR003170">
    <property type="entry name" value="MurB"/>
</dbReference>
<keyword evidence="14 19" id="KW-0560">Oxidoreductase</keyword>
<evidence type="ECO:0000256" key="3">
    <source>
        <dbReference type="ARBA" id="ARBA00004496"/>
    </source>
</evidence>
<keyword evidence="8 19" id="KW-0132">Cell division</keyword>
<evidence type="ECO:0000256" key="2">
    <source>
        <dbReference type="ARBA" id="ARBA00003921"/>
    </source>
</evidence>
<evidence type="ECO:0000256" key="15">
    <source>
        <dbReference type="ARBA" id="ARBA00023306"/>
    </source>
</evidence>
<comment type="pathway">
    <text evidence="4 19">Cell wall biogenesis; peptidoglycan biosynthesis.</text>
</comment>
<evidence type="ECO:0000256" key="1">
    <source>
        <dbReference type="ARBA" id="ARBA00001974"/>
    </source>
</evidence>
<dbReference type="InterPro" id="IPR006094">
    <property type="entry name" value="Oxid_FAD_bind_N"/>
</dbReference>
<comment type="cofactor">
    <cofactor evidence="1 19">
        <name>FAD</name>
        <dbReference type="ChEBI" id="CHEBI:57692"/>
    </cofactor>
</comment>
<dbReference type="EMBL" id="JBBPCO010000003">
    <property type="protein sequence ID" value="MEK8088903.1"/>
    <property type="molecule type" value="Genomic_DNA"/>
</dbReference>
<dbReference type="Pfam" id="PF01565">
    <property type="entry name" value="FAD_binding_4"/>
    <property type="match status" value="1"/>
</dbReference>
<comment type="similarity">
    <text evidence="19">Belongs to the MurB family.</text>
</comment>
<evidence type="ECO:0000256" key="13">
    <source>
        <dbReference type="ARBA" id="ARBA00022984"/>
    </source>
</evidence>
<dbReference type="EC" id="1.3.1.98" evidence="5 19"/>
<evidence type="ECO:0000256" key="12">
    <source>
        <dbReference type="ARBA" id="ARBA00022960"/>
    </source>
</evidence>
<keyword evidence="15 19" id="KW-0131">Cell cycle</keyword>
<evidence type="ECO:0000256" key="11">
    <source>
        <dbReference type="ARBA" id="ARBA00022857"/>
    </source>
</evidence>
<comment type="catalytic activity">
    <reaction evidence="18 19">
        <text>UDP-N-acetyl-alpha-D-muramate + NADP(+) = UDP-N-acetyl-3-O-(1-carboxyvinyl)-alpha-D-glucosamine + NADPH + H(+)</text>
        <dbReference type="Rhea" id="RHEA:12248"/>
        <dbReference type="ChEBI" id="CHEBI:15378"/>
        <dbReference type="ChEBI" id="CHEBI:57783"/>
        <dbReference type="ChEBI" id="CHEBI:58349"/>
        <dbReference type="ChEBI" id="CHEBI:68483"/>
        <dbReference type="ChEBI" id="CHEBI:70757"/>
        <dbReference type="EC" id="1.3.1.98"/>
    </reaction>
</comment>
<dbReference type="Gene3D" id="3.30.43.10">
    <property type="entry name" value="Uridine Diphospho-n-acetylenolpyruvylglucosamine Reductase, domain 2"/>
    <property type="match status" value="1"/>
</dbReference>
<dbReference type="NCBIfam" id="NF010480">
    <property type="entry name" value="PRK13905.1"/>
    <property type="match status" value="1"/>
</dbReference>
<keyword evidence="16 19" id="KW-0961">Cell wall biogenesis/degradation</keyword>
<dbReference type="InterPro" id="IPR016167">
    <property type="entry name" value="FAD-bd_PCMH_sub1"/>
</dbReference>
<evidence type="ECO:0000256" key="7">
    <source>
        <dbReference type="ARBA" id="ARBA00022490"/>
    </source>
</evidence>
<proteinExistence type="inferred from homology"/>
<gene>
    <name evidence="19 21" type="primary">murB</name>
    <name evidence="21" type="ORF">WOB96_03910</name>
</gene>
<feature type="active site" evidence="19">
    <location>
        <position position="293"/>
    </location>
</feature>
<evidence type="ECO:0000256" key="9">
    <source>
        <dbReference type="ARBA" id="ARBA00022630"/>
    </source>
</evidence>
<dbReference type="InterPro" id="IPR016169">
    <property type="entry name" value="FAD-bd_PCMH_sub2"/>
</dbReference>
<dbReference type="PANTHER" id="PTHR21071">
    <property type="entry name" value="UDP-N-ACETYLENOLPYRUVOYLGLUCOSAMINE REDUCTASE"/>
    <property type="match status" value="1"/>
</dbReference>
<evidence type="ECO:0000256" key="10">
    <source>
        <dbReference type="ARBA" id="ARBA00022827"/>
    </source>
</evidence>
<dbReference type="InterPro" id="IPR016166">
    <property type="entry name" value="FAD-bd_PCMH"/>
</dbReference>
<evidence type="ECO:0000256" key="16">
    <source>
        <dbReference type="ARBA" id="ARBA00023316"/>
    </source>
</evidence>
<dbReference type="GO" id="GO:0008762">
    <property type="term" value="F:UDP-N-acetylmuramate dehydrogenase activity"/>
    <property type="evidence" value="ECO:0007669"/>
    <property type="project" value="UniProtKB-EC"/>
</dbReference>
<comment type="function">
    <text evidence="2 19">Cell wall formation.</text>
</comment>
<feature type="active site" description="Proton donor" evidence="19">
    <location>
        <position position="223"/>
    </location>
</feature>
<comment type="subcellular location">
    <subcellularLocation>
        <location evidence="3 19">Cytoplasm</location>
    </subcellularLocation>
</comment>
<accession>A0ABU9D8T7</accession>
<dbReference type="NCBIfam" id="TIGR00179">
    <property type="entry name" value="murB"/>
    <property type="match status" value="1"/>
</dbReference>
<reference evidence="21 22" key="1">
    <citation type="submission" date="2024-04" db="EMBL/GenBank/DDBJ databases">
        <authorList>
            <person name="Abashina T."/>
            <person name="Shaikin A."/>
        </authorList>
    </citation>
    <scope>NUCLEOTIDE SEQUENCE [LARGE SCALE GENOMIC DNA]</scope>
    <source>
        <strain evidence="21 22">AAFK</strain>
    </source>
</reference>
<dbReference type="RefSeq" id="WP_341369970.1">
    <property type="nucleotide sequence ID" value="NZ_JBBPCO010000003.1"/>
</dbReference>
<evidence type="ECO:0000256" key="4">
    <source>
        <dbReference type="ARBA" id="ARBA00004752"/>
    </source>
</evidence>
<dbReference type="SUPFAM" id="SSF56176">
    <property type="entry name" value="FAD-binding/transporter-associated domain-like"/>
    <property type="match status" value="1"/>
</dbReference>
<dbReference type="HAMAP" id="MF_00037">
    <property type="entry name" value="MurB"/>
    <property type="match status" value="1"/>
</dbReference>
<sequence>MSPTVPADTMQPLRGRLRLGQPMGRYTSWRVGGPADRLYLPRDLADLRQFLAHWRQGPVTWVGMGSNLLVRAGGIRGTVVVMAGALNDMQQVDQVTVRAGAGVSCAKLARFCANAGLAGAEFLAGVPGTLGGALAMNAGAHGGETWPLVKKVELLDADGNLQERVPADFQIGYRSVQGMADACFVAAELSLRPEDPAIVNRRIRDWLARRAETQPLEMPSCGSVFRNPPGDHAARLIESCGLKGRRIGGAQISEKHANFIVNTGTASPADIEMLIHEVGETVEQRTGIRLHPEVRVLGEMDENYSVSCRLKRKIRGM</sequence>
<keyword evidence="7 19" id="KW-0963">Cytoplasm</keyword>
<dbReference type="Pfam" id="PF02873">
    <property type="entry name" value="MurB_C"/>
    <property type="match status" value="1"/>
</dbReference>
<evidence type="ECO:0000256" key="5">
    <source>
        <dbReference type="ARBA" id="ARBA00012518"/>
    </source>
</evidence>
<feature type="domain" description="FAD-binding PCMH-type" evidence="20">
    <location>
        <begin position="31"/>
        <end position="194"/>
    </location>
</feature>
<keyword evidence="13 19" id="KW-0573">Peptidoglycan synthesis</keyword>
<dbReference type="Gene3D" id="3.30.465.10">
    <property type="match status" value="1"/>
</dbReference>
<dbReference type="SUPFAM" id="SSF56194">
    <property type="entry name" value="Uridine diphospho-N-Acetylenolpyruvylglucosamine reductase, MurB, C-terminal domain"/>
    <property type="match status" value="1"/>
</dbReference>
<feature type="active site" evidence="19">
    <location>
        <position position="174"/>
    </location>
</feature>
<evidence type="ECO:0000313" key="22">
    <source>
        <dbReference type="Proteomes" id="UP001446205"/>
    </source>
</evidence>
<evidence type="ECO:0000256" key="8">
    <source>
        <dbReference type="ARBA" id="ARBA00022618"/>
    </source>
</evidence>
<evidence type="ECO:0000256" key="6">
    <source>
        <dbReference type="ARBA" id="ARBA00015188"/>
    </source>
</evidence>
<evidence type="ECO:0000313" key="21">
    <source>
        <dbReference type="EMBL" id="MEK8088903.1"/>
    </source>
</evidence>
<keyword evidence="22" id="KW-1185">Reference proteome</keyword>
<dbReference type="InterPro" id="IPR036635">
    <property type="entry name" value="MurB_C_sf"/>
</dbReference>
<keyword evidence="9 19" id="KW-0285">Flavoprotein</keyword>
<dbReference type="PANTHER" id="PTHR21071:SF4">
    <property type="entry name" value="UDP-N-ACETYLENOLPYRUVOYLGLUCOSAMINE REDUCTASE"/>
    <property type="match status" value="1"/>
</dbReference>
<dbReference type="Proteomes" id="UP001446205">
    <property type="component" value="Unassembled WGS sequence"/>
</dbReference>
<name>A0ABU9D8T7_9PROT</name>
<dbReference type="InterPro" id="IPR011601">
    <property type="entry name" value="MurB_C"/>
</dbReference>
<evidence type="ECO:0000256" key="17">
    <source>
        <dbReference type="ARBA" id="ARBA00031026"/>
    </source>
</evidence>
<dbReference type="Gene3D" id="3.90.78.10">
    <property type="entry name" value="UDP-N-acetylenolpyruvoylglucosamine reductase, C-terminal domain"/>
    <property type="match status" value="1"/>
</dbReference>